<keyword evidence="2" id="KW-1133">Transmembrane helix</keyword>
<evidence type="ECO:0000256" key="1">
    <source>
        <dbReference type="SAM" id="MobiDB-lite"/>
    </source>
</evidence>
<name>A0ABT8K267_9MICC</name>
<proteinExistence type="predicted"/>
<dbReference type="Pfam" id="PF10646">
    <property type="entry name" value="Germane"/>
    <property type="match status" value="1"/>
</dbReference>
<sequence>MHEQDPLKKNRLGLRGMLLASGAVLAASSVFFLPEVGLLQGSAPTTTLPVPLPTAVPDGESAEPEARVQTEGAAAGPADAVRPLLPVYWLGEVEGTDRLFREFLVAPESTGDPISDAVRLMTAGQPLDSDYHSPWHAASSVSSSISTKNVITLDISSDAFSESLGESDARLALQQLVYTATAAASNAGLITGGESSSVVVLVDGAAGYRAFNSVDVGGEWTRDTSTLAPVWIIDPQEGVEADRSGLTIHGVGPTSEQTLAWRIDRSEGGPADGGTGDTSLFRDGSVRISPEDGAPGAYSFSVTLPPGSYEITVAVPSGHGQAQDSKSVVVR</sequence>
<organism evidence="4 5">
    <name type="scientific">Arthrobacter burdickii</name>
    <dbReference type="NCBI Taxonomy" id="3035920"/>
    <lineage>
        <taxon>Bacteria</taxon>
        <taxon>Bacillati</taxon>
        <taxon>Actinomycetota</taxon>
        <taxon>Actinomycetes</taxon>
        <taxon>Micrococcales</taxon>
        <taxon>Micrococcaceae</taxon>
        <taxon>Arthrobacter</taxon>
    </lineage>
</organism>
<evidence type="ECO:0000313" key="5">
    <source>
        <dbReference type="Proteomes" id="UP001174209"/>
    </source>
</evidence>
<feature type="region of interest" description="Disordered" evidence="1">
    <location>
        <begin position="264"/>
        <end position="288"/>
    </location>
</feature>
<dbReference type="Proteomes" id="UP001174209">
    <property type="component" value="Unassembled WGS sequence"/>
</dbReference>
<feature type="transmembrane region" description="Helical" evidence="2">
    <location>
        <begin position="12"/>
        <end position="33"/>
    </location>
</feature>
<feature type="region of interest" description="Disordered" evidence="1">
    <location>
        <begin position="55"/>
        <end position="75"/>
    </location>
</feature>
<comment type="caution">
    <text evidence="4">The sequence shown here is derived from an EMBL/GenBank/DDBJ whole genome shotgun (WGS) entry which is preliminary data.</text>
</comment>
<reference evidence="4" key="1">
    <citation type="submission" date="2023-06" db="EMBL/GenBank/DDBJ databases">
        <title>MT1 and MT2 Draft Genomes of Novel Species.</title>
        <authorList>
            <person name="Venkateswaran K."/>
        </authorList>
    </citation>
    <scope>NUCLEOTIDE SEQUENCE</scope>
    <source>
        <strain evidence="4">IIF3SC-B10</strain>
    </source>
</reference>
<feature type="domain" description="GerMN" evidence="3">
    <location>
        <begin position="114"/>
        <end position="211"/>
    </location>
</feature>
<keyword evidence="2" id="KW-0812">Transmembrane</keyword>
<evidence type="ECO:0000256" key="2">
    <source>
        <dbReference type="SAM" id="Phobius"/>
    </source>
</evidence>
<protein>
    <submittedName>
        <fullName evidence="4">GerMN domain-containing protein</fullName>
    </submittedName>
</protein>
<accession>A0ABT8K267</accession>
<dbReference type="RefSeq" id="WP_301227495.1">
    <property type="nucleotide sequence ID" value="NZ_JAROCG010000001.1"/>
</dbReference>
<dbReference type="EMBL" id="JAROCG010000001">
    <property type="protein sequence ID" value="MDN4611496.1"/>
    <property type="molecule type" value="Genomic_DNA"/>
</dbReference>
<evidence type="ECO:0000259" key="3">
    <source>
        <dbReference type="SMART" id="SM00909"/>
    </source>
</evidence>
<dbReference type="InterPro" id="IPR019606">
    <property type="entry name" value="GerMN"/>
</dbReference>
<keyword evidence="5" id="KW-1185">Reference proteome</keyword>
<dbReference type="SMART" id="SM00909">
    <property type="entry name" value="Germane"/>
    <property type="match status" value="1"/>
</dbReference>
<keyword evidence="2" id="KW-0472">Membrane</keyword>
<evidence type="ECO:0000313" key="4">
    <source>
        <dbReference type="EMBL" id="MDN4611496.1"/>
    </source>
</evidence>
<gene>
    <name evidence="4" type="ORF">P5G52_11545</name>
</gene>